<protein>
    <recommendedName>
        <fullName evidence="4">DUF1302 domain-containing protein</fullName>
    </recommendedName>
</protein>
<evidence type="ECO:0008006" key="4">
    <source>
        <dbReference type="Google" id="ProtNLM"/>
    </source>
</evidence>
<keyword evidence="3" id="KW-1185">Reference proteome</keyword>
<proteinExistence type="predicted"/>
<dbReference type="AlphaFoldDB" id="A0A7U6JHJ9"/>
<reference evidence="2 3" key="1">
    <citation type="journal article" date="2014" name="PLoS ONE">
        <title>Physiological and genomic features of a novel sulfur-oxidizing gammaproteobacterium belonging to a previously uncultivated symbiotic lineage isolated from a hydrothermal vent.</title>
        <authorList>
            <person name="Nunoura T."/>
            <person name="Takaki Y."/>
            <person name="Kazama H."/>
            <person name="Kakuta J."/>
            <person name="Shimamura S."/>
            <person name="Makita H."/>
            <person name="Hirai M."/>
            <person name="Miyazaki M."/>
            <person name="Takai K."/>
        </authorList>
    </citation>
    <scope>NUCLEOTIDE SEQUENCE [LARGE SCALE GENOMIC DNA]</scope>
    <source>
        <strain evidence="2 3">Hiromi1</strain>
    </source>
</reference>
<dbReference type="InterPro" id="IPR010727">
    <property type="entry name" value="DUF1302"/>
</dbReference>
<dbReference type="Pfam" id="PF06980">
    <property type="entry name" value="DUF1302"/>
    <property type="match status" value="1"/>
</dbReference>
<name>A0A7U6JHJ9_9GAMM</name>
<dbReference type="Proteomes" id="UP000031631">
    <property type="component" value="Chromosome"/>
</dbReference>
<feature type="chain" id="PRO_5030605629" description="DUF1302 domain-containing protein" evidence="1">
    <location>
        <begin position="31"/>
        <end position="631"/>
    </location>
</feature>
<dbReference type="EMBL" id="AP012273">
    <property type="protein sequence ID" value="BAO43867.1"/>
    <property type="molecule type" value="Genomic_DNA"/>
</dbReference>
<gene>
    <name evidence="2" type="ORF">TBH_C0934</name>
</gene>
<evidence type="ECO:0000313" key="3">
    <source>
        <dbReference type="Proteomes" id="UP000031631"/>
    </source>
</evidence>
<organism evidence="2 3">
    <name type="scientific">Thiolapillus brandeum</name>
    <dbReference type="NCBI Taxonomy" id="1076588"/>
    <lineage>
        <taxon>Bacteria</taxon>
        <taxon>Pseudomonadati</taxon>
        <taxon>Pseudomonadota</taxon>
        <taxon>Gammaproteobacteria</taxon>
        <taxon>Chromatiales</taxon>
        <taxon>Sedimenticolaceae</taxon>
        <taxon>Thiolapillus</taxon>
    </lineage>
</organism>
<dbReference type="KEGG" id="tbn:TBH_C0934"/>
<sequence length="631" mass="69606">MPMKTLQNNGRLLPIASGVLMALMGQSVMAYTSEDGTLQVDSYYENATFQRRGVGLSKFRNTLQSEFSKQLKGFGPFQGVSLNGTLRATYDGVYDINSDSFGNDAGGPIQLENVAGGDTVPYGGGIPLPGGGLEPGNVNDGLEGLGDDLHPTDGGVGMGVPVRPCDKDSRGCIKGYMDDDLNDLRFSEFNDRLDFIRELYLDASIPTADGGDWGFRIGKQQVIWGRTDLFRVLDVLNPVDYSRHNIYDELEDIRIPMWMMVAEKHFGATETFDDLNFQLVWNFDKFRPSKLGQGGSPYAILDAGSFFRAMNNCWDNGCTVANFAGGVLATNFPKHVIGIRQANLPDWSLDNTQLGLKVEGEYKGVGFSLNALTYRSQLPVLRGGIPADNPFTVPVESQPYPYLIAFDIDFPRVNLVGGSLDFYVDGLKSVFRVESAYTSGEEFANTLRPRLFSENNVLRTVIGWDRNTFIPFLNEKRAFLLSAQVFWQHIFDHERATNANNVKMGIPDPEDNAILTFLIKGWYMNDRLSPQLIIAHDVEAQATVLAPAVEWQPNDHLKLTFGANIKVGDSAQKFDDCRGCNPFAPFTGPVGGEGDPSLRIGGYEPLGRFSAGPIGMAQNEDEVQLTVRYSF</sequence>
<keyword evidence="1" id="KW-0732">Signal</keyword>
<evidence type="ECO:0000256" key="1">
    <source>
        <dbReference type="SAM" id="SignalP"/>
    </source>
</evidence>
<feature type="signal peptide" evidence="1">
    <location>
        <begin position="1"/>
        <end position="30"/>
    </location>
</feature>
<evidence type="ECO:0000313" key="2">
    <source>
        <dbReference type="EMBL" id="BAO43867.1"/>
    </source>
</evidence>
<accession>A0A7U6JHJ9</accession>